<dbReference type="RefSeq" id="WP_283424169.1">
    <property type="nucleotide sequence ID" value="NZ_FXTY01000001.1"/>
</dbReference>
<evidence type="ECO:0000313" key="1">
    <source>
        <dbReference type="EMBL" id="SMP02769.1"/>
    </source>
</evidence>
<sequence length="373" mass="42414">MNDTTKDHTALMETRASRRYFQKFERITEHLTQVAAARAAEGAIGQNEVEILTRYLASIGYTFKALSMKYLLVGRQTGQFFGSLSMDAVESGFPVFNELLVMANDAQQAESHLRNMPSAEQLKDDMLRGIIGDQEIPTKLQFALSQRLYYEELLKGELFWAQNHPEVRWQGNLSERRRKYLLHWAVYDSQVNLPTIYLMGLEDTGRRALPKDERRWPEVQAHLMGQAVGGLKLVTIAKGFDESFDDLHPKRLRRIHVGPMYSSAFTKQSGPIREVLDAARAPEGDDWTLAWTTEDLVSERVQDERSGWFGTVEREVFALDPFSGRGVDTGATSLERAVILPQRPFQALEELNPPGFGNVTKYVVSPQGRVLRY</sequence>
<keyword evidence="2" id="KW-1185">Reference proteome</keyword>
<comment type="caution">
    <text evidence="1">The sequence shown here is derived from an EMBL/GenBank/DDBJ whole genome shotgun (WGS) entry which is preliminary data.</text>
</comment>
<organism evidence="1 2">
    <name type="scientific">Shimia sagamensis</name>
    <dbReference type="NCBI Taxonomy" id="1566352"/>
    <lineage>
        <taxon>Bacteria</taxon>
        <taxon>Pseudomonadati</taxon>
        <taxon>Pseudomonadota</taxon>
        <taxon>Alphaproteobacteria</taxon>
        <taxon>Rhodobacterales</taxon>
        <taxon>Roseobacteraceae</taxon>
    </lineage>
</organism>
<gene>
    <name evidence="1" type="ORF">SAMN06265373_101302</name>
</gene>
<name>A0ABY1N7V3_9RHOB</name>
<reference evidence="1 2" key="1">
    <citation type="submission" date="2017-05" db="EMBL/GenBank/DDBJ databases">
        <authorList>
            <person name="Varghese N."/>
            <person name="Submissions S."/>
        </authorList>
    </citation>
    <scope>NUCLEOTIDE SEQUENCE [LARGE SCALE GENOMIC DNA]</scope>
    <source>
        <strain evidence="1 2">DSM 29734</strain>
    </source>
</reference>
<dbReference type="EMBL" id="FXTY01000001">
    <property type="protein sequence ID" value="SMP02769.1"/>
    <property type="molecule type" value="Genomic_DNA"/>
</dbReference>
<dbReference type="Proteomes" id="UP001157961">
    <property type="component" value="Unassembled WGS sequence"/>
</dbReference>
<evidence type="ECO:0000313" key="2">
    <source>
        <dbReference type="Proteomes" id="UP001157961"/>
    </source>
</evidence>
<protein>
    <submittedName>
        <fullName evidence="1">Uncharacterized protein</fullName>
    </submittedName>
</protein>
<accession>A0ABY1N7V3</accession>
<proteinExistence type="predicted"/>